<evidence type="ECO:0000259" key="2">
    <source>
        <dbReference type="Pfam" id="PF07331"/>
    </source>
</evidence>
<feature type="transmembrane region" description="Helical" evidence="1">
    <location>
        <begin position="147"/>
        <end position="169"/>
    </location>
</feature>
<evidence type="ECO:0000313" key="3">
    <source>
        <dbReference type="EMBL" id="MBB5842116.1"/>
    </source>
</evidence>
<protein>
    <recommendedName>
        <fullName evidence="2">DUF1468 domain-containing protein</fullName>
    </recommendedName>
</protein>
<reference evidence="3 4" key="1">
    <citation type="submission" date="2020-08" db="EMBL/GenBank/DDBJ databases">
        <title>Sequencing the genomes of 1000 actinobacteria strains.</title>
        <authorList>
            <person name="Klenk H.-P."/>
        </authorList>
    </citation>
    <scope>NUCLEOTIDE SEQUENCE [LARGE SCALE GENOMIC DNA]</scope>
    <source>
        <strain evidence="3 4">DSM 105784</strain>
    </source>
</reference>
<dbReference type="AlphaFoldDB" id="A0A841AK67"/>
<evidence type="ECO:0000313" key="4">
    <source>
        <dbReference type="Proteomes" id="UP000536685"/>
    </source>
</evidence>
<keyword evidence="4" id="KW-1185">Reference proteome</keyword>
<name>A0A841AK67_9MICO</name>
<keyword evidence="1" id="KW-0812">Transmembrane</keyword>
<dbReference type="Pfam" id="PF07331">
    <property type="entry name" value="TctB"/>
    <property type="match status" value="1"/>
</dbReference>
<feature type="transmembrane region" description="Helical" evidence="1">
    <location>
        <begin position="38"/>
        <end position="60"/>
    </location>
</feature>
<feature type="domain" description="DUF1468" evidence="2">
    <location>
        <begin position="13"/>
        <end position="174"/>
    </location>
</feature>
<keyword evidence="1" id="KW-1133">Transmembrane helix</keyword>
<dbReference type="InterPro" id="IPR009936">
    <property type="entry name" value="DUF1468"/>
</dbReference>
<proteinExistence type="predicted"/>
<organism evidence="3 4">
    <name type="scientific">Conyzicola lurida</name>
    <dbReference type="NCBI Taxonomy" id="1172621"/>
    <lineage>
        <taxon>Bacteria</taxon>
        <taxon>Bacillati</taxon>
        <taxon>Actinomycetota</taxon>
        <taxon>Actinomycetes</taxon>
        <taxon>Micrococcales</taxon>
        <taxon>Microbacteriaceae</taxon>
        <taxon>Conyzicola</taxon>
    </lineage>
</organism>
<dbReference type="EMBL" id="JACHMJ010000001">
    <property type="protein sequence ID" value="MBB5842116.1"/>
    <property type="molecule type" value="Genomic_DNA"/>
</dbReference>
<accession>A0A841AK67</accession>
<dbReference type="RefSeq" id="WP_184233239.1">
    <property type="nucleotide sequence ID" value="NZ_JACHMJ010000001.1"/>
</dbReference>
<feature type="transmembrane region" description="Helical" evidence="1">
    <location>
        <begin position="7"/>
        <end position="32"/>
    </location>
</feature>
<gene>
    <name evidence="3" type="ORF">HD599_000439</name>
</gene>
<feature type="transmembrane region" description="Helical" evidence="1">
    <location>
        <begin position="108"/>
        <end position="141"/>
    </location>
</feature>
<comment type="caution">
    <text evidence="3">The sequence shown here is derived from an EMBL/GenBank/DDBJ whole genome shotgun (WGS) entry which is preliminary data.</text>
</comment>
<keyword evidence="1" id="KW-0472">Membrane</keyword>
<dbReference type="Proteomes" id="UP000536685">
    <property type="component" value="Unassembled WGS sequence"/>
</dbReference>
<evidence type="ECO:0000256" key="1">
    <source>
        <dbReference type="SAM" id="Phobius"/>
    </source>
</evidence>
<sequence>MTAVSRVAIGTSVLLALIGIGAVIGGLGYGVIEEDGLIGPGFLPTLAGGLVAVFAIGDVIGRLRAKPTLSEAEIILGADAGEVLAEEKAAESDIDIFGRDQKQRTRMLVAVLAILIVTLLLVPVLGFIISFALMLLAIAIFVEKRKWLPALAVTAAALAVTYLIFVVLLRVPLPQGLIGII</sequence>